<evidence type="ECO:0000313" key="1">
    <source>
        <dbReference type="EMBL" id="OHY92983.1"/>
    </source>
</evidence>
<protein>
    <recommendedName>
        <fullName evidence="3">DUF4377 domain-containing protein</fullName>
    </recommendedName>
</protein>
<accession>A0ABX3D899</accession>
<name>A0ABX3D899_9VIBR</name>
<sequence length="222" mass="24279">MKKIILASAISTILVGCGGSDGGSSAPTKPPVQPPVSGEVILGIAEMFNYDYNTIELICSNPAEIKCTYDYDGNWWASIETVAPELDHNLLSLHKADGNEYTSFNGVSVFPVNEAWGDAESQYYVPVKYTISAEGSVIESISATTNPYVHEDNIYAHSANTDLYNVDLNPVMDILLNNDTELTVCLGENGMFGEVSYDLSSEQHKAFLKMILDKNEELYQGN</sequence>
<organism evidence="1 2">
    <name type="scientific">Vibrio rotiferianus</name>
    <dbReference type="NCBI Taxonomy" id="190895"/>
    <lineage>
        <taxon>Bacteria</taxon>
        <taxon>Pseudomonadati</taxon>
        <taxon>Pseudomonadota</taxon>
        <taxon>Gammaproteobacteria</taxon>
        <taxon>Vibrionales</taxon>
        <taxon>Vibrionaceae</taxon>
        <taxon>Vibrio</taxon>
    </lineage>
</organism>
<keyword evidence="2" id="KW-1185">Reference proteome</keyword>
<reference evidence="1 2" key="1">
    <citation type="submission" date="2016-09" db="EMBL/GenBank/DDBJ databases">
        <title>Isolation, identification and antibiotic sensitivity analysis of bacterial pathogen from juvenile Hippocampus erectus with tail-rotted disease.</title>
        <authorList>
            <person name="Yang Q."/>
        </authorList>
    </citation>
    <scope>NUCLEOTIDE SEQUENCE [LARGE SCALE GENOMIC DNA]</scope>
    <source>
        <strain evidence="1 2">HM-10</strain>
    </source>
</reference>
<dbReference type="Proteomes" id="UP000180133">
    <property type="component" value="Unassembled WGS sequence"/>
</dbReference>
<gene>
    <name evidence="1" type="ORF">BI375_05860</name>
</gene>
<evidence type="ECO:0000313" key="2">
    <source>
        <dbReference type="Proteomes" id="UP000180133"/>
    </source>
</evidence>
<dbReference type="RefSeq" id="WP_071234720.1">
    <property type="nucleotide sequence ID" value="NZ_KV861316.1"/>
</dbReference>
<proteinExistence type="predicted"/>
<dbReference type="PROSITE" id="PS51257">
    <property type="entry name" value="PROKAR_LIPOPROTEIN"/>
    <property type="match status" value="1"/>
</dbReference>
<evidence type="ECO:0008006" key="3">
    <source>
        <dbReference type="Google" id="ProtNLM"/>
    </source>
</evidence>
<dbReference type="EMBL" id="MKFT01000012">
    <property type="protein sequence ID" value="OHY92983.1"/>
    <property type="molecule type" value="Genomic_DNA"/>
</dbReference>
<comment type="caution">
    <text evidence="1">The sequence shown here is derived from an EMBL/GenBank/DDBJ whole genome shotgun (WGS) entry which is preliminary data.</text>
</comment>